<dbReference type="InterPro" id="IPR001451">
    <property type="entry name" value="Hexapep"/>
</dbReference>
<dbReference type="InterPro" id="IPR018357">
    <property type="entry name" value="Hexapep_transf_CS"/>
</dbReference>
<organism evidence="2">
    <name type="scientific">marine sediment metagenome</name>
    <dbReference type="NCBI Taxonomy" id="412755"/>
    <lineage>
        <taxon>unclassified sequences</taxon>
        <taxon>metagenomes</taxon>
        <taxon>ecological metagenomes</taxon>
    </lineage>
</organism>
<comment type="caution">
    <text evidence="2">The sequence shown here is derived from an EMBL/GenBank/DDBJ whole genome shotgun (WGS) entry which is preliminary data.</text>
</comment>
<name>A0A0F9Y9H0_9ZZZZ</name>
<evidence type="ECO:0000256" key="1">
    <source>
        <dbReference type="ARBA" id="ARBA00022679"/>
    </source>
</evidence>
<evidence type="ECO:0008006" key="3">
    <source>
        <dbReference type="Google" id="ProtNLM"/>
    </source>
</evidence>
<gene>
    <name evidence="2" type="ORF">LCGC14_0045620</name>
</gene>
<keyword evidence="1" id="KW-0808">Transferase</keyword>
<dbReference type="AlphaFoldDB" id="A0A0F9Y9H0"/>
<reference evidence="2" key="1">
    <citation type="journal article" date="2015" name="Nature">
        <title>Complex archaea that bridge the gap between prokaryotes and eukaryotes.</title>
        <authorList>
            <person name="Spang A."/>
            <person name="Saw J.H."/>
            <person name="Jorgensen S.L."/>
            <person name="Zaremba-Niedzwiedzka K."/>
            <person name="Martijn J."/>
            <person name="Lind A.E."/>
            <person name="van Eijk R."/>
            <person name="Schleper C."/>
            <person name="Guy L."/>
            <person name="Ettema T.J."/>
        </authorList>
    </citation>
    <scope>NUCLEOTIDE SEQUENCE</scope>
</reference>
<dbReference type="EMBL" id="LAZR01000009">
    <property type="protein sequence ID" value="KKO08622.1"/>
    <property type="molecule type" value="Genomic_DNA"/>
</dbReference>
<accession>A0A0F9Y9H0</accession>
<dbReference type="Pfam" id="PF00132">
    <property type="entry name" value="Hexapep"/>
    <property type="match status" value="1"/>
</dbReference>
<evidence type="ECO:0000313" key="2">
    <source>
        <dbReference type="EMBL" id="KKO08622.1"/>
    </source>
</evidence>
<protein>
    <recommendedName>
        <fullName evidence="3">UDP-3-O-[3-hydroxymyristoyl] glucosamine N-acyltransferase non-repeat region domain-containing protein</fullName>
    </recommendedName>
</protein>
<dbReference type="Gene3D" id="2.160.10.10">
    <property type="entry name" value="Hexapeptide repeat proteins"/>
    <property type="match status" value="1"/>
</dbReference>
<dbReference type="GO" id="GO:0016740">
    <property type="term" value="F:transferase activity"/>
    <property type="evidence" value="ECO:0007669"/>
    <property type="project" value="UniProtKB-KW"/>
</dbReference>
<dbReference type="SUPFAM" id="SSF51161">
    <property type="entry name" value="Trimeric LpxA-like enzymes"/>
    <property type="match status" value="1"/>
</dbReference>
<dbReference type="PROSITE" id="PS00101">
    <property type="entry name" value="HEXAPEP_TRANSFERASES"/>
    <property type="match status" value="1"/>
</dbReference>
<dbReference type="InterPro" id="IPR011004">
    <property type="entry name" value="Trimer_LpxA-like_sf"/>
</dbReference>
<proteinExistence type="predicted"/>
<sequence>MQLWRRKKAIQGFAQVSDTAHLGKDIEMGFWTCIGAKTHIGDKVELGGWARVGEGSVIGEGAIIGSHAEIGKNADIGAGAVLPDHVRVCDDVVIEPGRVFEGHELVTKEGVIPNRCGSFIYSQIDYDAPVVITGPFGDFEVPAHEFDEDMIDDFMWGDDKLEAYVVDPSPGAEEEAPCF</sequence>